<feature type="binding site" evidence="4">
    <location>
        <position position="13"/>
    </location>
    <ligand>
        <name>Zn(2+)</name>
        <dbReference type="ChEBI" id="CHEBI:29105"/>
    </ligand>
</feature>
<feature type="binding site" evidence="4">
    <location>
        <position position="16"/>
    </location>
    <ligand>
        <name>Zn(2+)</name>
        <dbReference type="ChEBI" id="CHEBI:29105"/>
    </ligand>
</feature>
<dbReference type="AlphaFoldDB" id="A0A543CF52"/>
<name>A0A543CF52_9ACTN</name>
<comment type="function">
    <text evidence="4">Catalyzes the deacetylation of 1D-myo-inositol 2-acetamido-2-deoxy-alpha-D-glucopyranoside (GlcNAc-Ins) in the mycothiol biosynthesis pathway.</text>
</comment>
<dbReference type="InterPro" id="IPR024078">
    <property type="entry name" value="LmbE-like_dom_sf"/>
</dbReference>
<dbReference type="InterPro" id="IPR017810">
    <property type="entry name" value="Mycothiol_biosynthesis_MshB"/>
</dbReference>
<dbReference type="NCBIfam" id="TIGR03445">
    <property type="entry name" value="mycothiol_MshB"/>
    <property type="match status" value="1"/>
</dbReference>
<evidence type="ECO:0000313" key="6">
    <source>
        <dbReference type="Proteomes" id="UP000316096"/>
    </source>
</evidence>
<dbReference type="PANTHER" id="PTHR12993:SF26">
    <property type="entry name" value="1D-MYO-INOSITOL 2-ACETAMIDO-2-DEOXY-ALPHA-D-GLUCOPYRANOSIDE DEACETYLASE"/>
    <property type="match status" value="1"/>
</dbReference>
<dbReference type="EMBL" id="VFOZ01000001">
    <property type="protein sequence ID" value="TQL95719.1"/>
    <property type="molecule type" value="Genomic_DNA"/>
</dbReference>
<dbReference type="GO" id="GO:0035595">
    <property type="term" value="F:N-acetylglucosaminylinositol deacetylase activity"/>
    <property type="evidence" value="ECO:0007669"/>
    <property type="project" value="UniProtKB-EC"/>
</dbReference>
<evidence type="ECO:0000256" key="1">
    <source>
        <dbReference type="ARBA" id="ARBA00022723"/>
    </source>
</evidence>
<evidence type="ECO:0000256" key="2">
    <source>
        <dbReference type="ARBA" id="ARBA00022801"/>
    </source>
</evidence>
<gene>
    <name evidence="4" type="primary">mshB</name>
    <name evidence="5" type="ORF">FB559_1227</name>
</gene>
<dbReference type="Pfam" id="PF02585">
    <property type="entry name" value="PIG-L"/>
    <property type="match status" value="1"/>
</dbReference>
<keyword evidence="2 4" id="KW-0378">Hydrolase</keyword>
<dbReference type="InterPro" id="IPR003737">
    <property type="entry name" value="GlcNAc_PI_deacetylase-related"/>
</dbReference>
<sequence>MSADRRILFVHAHPDDESIETGATMAKYAAEGAHVCLVTCTRGEEGEVIPEDLRHLSGDALGEYRTGELARACAALGVEDHRYLGGEGRWRDSGMMGTPSNNDPRCFWRANVEEVTAELVRVVREVRPQVIVTYDDNGFYGHPDHIQAYRVAWRAFERAADASYGEGEPWAPSRFYATAIPITSLEAGVGRGPFKRVGSVREFGFGVPDAQVTTRIEAGASLPAKVEAMRSHATQITMAPPYYALSNDVGVPILDAEYYTLLAGESGIPGEDGRETGLFHPVT</sequence>
<comment type="caution">
    <text evidence="5">The sequence shown here is derived from an EMBL/GenBank/DDBJ whole genome shotgun (WGS) entry which is preliminary data.</text>
</comment>
<feature type="binding site" evidence="4">
    <location>
        <position position="145"/>
    </location>
    <ligand>
        <name>Zn(2+)</name>
        <dbReference type="ChEBI" id="CHEBI:29105"/>
    </ligand>
</feature>
<dbReference type="Gene3D" id="3.40.50.10320">
    <property type="entry name" value="LmbE-like"/>
    <property type="match status" value="1"/>
</dbReference>
<keyword evidence="3 4" id="KW-0862">Zinc</keyword>
<dbReference type="OrthoDB" id="158614at2"/>
<dbReference type="RefSeq" id="WP_141954141.1">
    <property type="nucleotide sequence ID" value="NZ_VFOZ01000001.1"/>
</dbReference>
<reference evidence="5 6" key="1">
    <citation type="submission" date="2019-06" db="EMBL/GenBank/DDBJ databases">
        <title>Sequencing the genomes of 1000 actinobacteria strains.</title>
        <authorList>
            <person name="Klenk H.-P."/>
        </authorList>
    </citation>
    <scope>NUCLEOTIDE SEQUENCE [LARGE SCALE GENOMIC DNA]</scope>
    <source>
        <strain evidence="5 6">DSM 102200</strain>
    </source>
</reference>
<organism evidence="5 6">
    <name type="scientific">Actinoallomurus bryophytorum</name>
    <dbReference type="NCBI Taxonomy" id="1490222"/>
    <lineage>
        <taxon>Bacteria</taxon>
        <taxon>Bacillati</taxon>
        <taxon>Actinomycetota</taxon>
        <taxon>Actinomycetes</taxon>
        <taxon>Streptosporangiales</taxon>
        <taxon>Thermomonosporaceae</taxon>
        <taxon>Actinoallomurus</taxon>
    </lineage>
</organism>
<evidence type="ECO:0000256" key="3">
    <source>
        <dbReference type="ARBA" id="ARBA00022833"/>
    </source>
</evidence>
<dbReference type="Proteomes" id="UP000316096">
    <property type="component" value="Unassembled WGS sequence"/>
</dbReference>
<comment type="catalytic activity">
    <reaction evidence="4">
        <text>1D-myo-inositol 2-acetamido-2-deoxy-alpha-D-glucopyranoside + H2O = 1D-myo-inositol 2-amino-2-deoxy-alpha-D-glucopyranoside + acetate</text>
        <dbReference type="Rhea" id="RHEA:26180"/>
        <dbReference type="ChEBI" id="CHEBI:15377"/>
        <dbReference type="ChEBI" id="CHEBI:30089"/>
        <dbReference type="ChEBI" id="CHEBI:52442"/>
        <dbReference type="ChEBI" id="CHEBI:58886"/>
        <dbReference type="EC" id="3.5.1.103"/>
    </reaction>
</comment>
<dbReference type="GO" id="GO:0008270">
    <property type="term" value="F:zinc ion binding"/>
    <property type="evidence" value="ECO:0007669"/>
    <property type="project" value="UniProtKB-UniRule"/>
</dbReference>
<comment type="cofactor">
    <cofactor evidence="4">
        <name>Zn(2+)</name>
        <dbReference type="ChEBI" id="CHEBI:29105"/>
    </cofactor>
    <text evidence="4">Binds 1 zinc ion per subunit.</text>
</comment>
<dbReference type="EC" id="3.5.1.103" evidence="4"/>
<dbReference type="GO" id="GO:0010125">
    <property type="term" value="P:mycothiol biosynthetic process"/>
    <property type="evidence" value="ECO:0007669"/>
    <property type="project" value="UniProtKB-UniRule"/>
</dbReference>
<evidence type="ECO:0000313" key="5">
    <source>
        <dbReference type="EMBL" id="TQL95719.1"/>
    </source>
</evidence>
<dbReference type="HAMAP" id="MF_01696">
    <property type="entry name" value="MshB"/>
    <property type="match status" value="1"/>
</dbReference>
<comment type="similarity">
    <text evidence="4">Belongs to the MshB deacetylase family.</text>
</comment>
<accession>A0A543CF52</accession>
<dbReference type="SUPFAM" id="SSF102588">
    <property type="entry name" value="LmbE-like"/>
    <property type="match status" value="1"/>
</dbReference>
<protein>
    <recommendedName>
        <fullName evidence="4">1D-myo-inositol 2-acetamido-2-deoxy-alpha-D-glucopyranoside deacetylase</fullName>
        <shortName evidence="4">GlcNAc-Ins deacetylase</shortName>
        <ecNumber evidence="4">3.5.1.103</ecNumber>
    </recommendedName>
    <alternativeName>
        <fullName evidence="4">N-acetyl-1-D-myo-inositol-2-amino-2-deoxy-alpha-D-glucopyranoside deacetylase</fullName>
    </alternativeName>
</protein>
<proteinExistence type="inferred from homology"/>
<dbReference type="PANTHER" id="PTHR12993">
    <property type="entry name" value="N-ACETYLGLUCOSAMINYL-PHOSPHATIDYLINOSITOL DE-N-ACETYLASE-RELATED"/>
    <property type="match status" value="1"/>
</dbReference>
<evidence type="ECO:0000256" key="4">
    <source>
        <dbReference type="HAMAP-Rule" id="MF_01696"/>
    </source>
</evidence>
<keyword evidence="6" id="KW-1185">Reference proteome</keyword>
<keyword evidence="1 4" id="KW-0479">Metal-binding</keyword>